<dbReference type="Proteomes" id="UP000076420">
    <property type="component" value="Unassembled WGS sequence"/>
</dbReference>
<evidence type="ECO:0000256" key="1">
    <source>
        <dbReference type="SAM" id="SignalP"/>
    </source>
</evidence>
<dbReference type="OrthoDB" id="6077660at2759"/>
<dbReference type="EnsemblMetazoa" id="BGLB028318-RA">
    <property type="protein sequence ID" value="BGLB028318-PA"/>
    <property type="gene ID" value="BGLB028318"/>
</dbReference>
<dbReference type="VEuPathDB" id="VectorBase:BGLB028318"/>
<dbReference type="VEuPathDB" id="VectorBase:BGLAX_049308"/>
<proteinExistence type="predicted"/>
<reference evidence="2" key="1">
    <citation type="submission" date="2020-05" db="UniProtKB">
        <authorList>
            <consortium name="EnsemblMetazoa"/>
        </authorList>
    </citation>
    <scope>IDENTIFICATION</scope>
    <source>
        <strain evidence="2">BB02</strain>
    </source>
</reference>
<sequence length="251" mass="28164">MMKSLLLLGLCMALLDVAAGDSEELQALVDELNTIKTSVNKLLEKINSSMSSCCKCSGSIVEKDWKLAFRGTPGIKKSVFRAYQDGAGIPDDVEEGCKQVGQPLPCANHYRNNEIMDNWSGFSEVALFVYKNNMEVHHVTFDAIDSTFMNWLNKSRIKDSTWTDITSEPANVFSLYGQQKLNLRRTFFLNSNFLSCGDTTGWFVAIDNERGGCSWEKNTAFPVFKYSTANTKMNWNSSGIDTADYFAIYVH</sequence>
<feature type="signal peptide" evidence="1">
    <location>
        <begin position="1"/>
        <end position="20"/>
    </location>
</feature>
<gene>
    <name evidence="2" type="primary">106078827</name>
</gene>
<evidence type="ECO:0000313" key="2">
    <source>
        <dbReference type="EnsemblMetazoa" id="BGLB028318-PA"/>
    </source>
</evidence>
<dbReference type="KEGG" id="bgt:106078827"/>
<name>A0A2C9L8S4_BIOGL</name>
<keyword evidence="1" id="KW-0732">Signal</keyword>
<evidence type="ECO:0000313" key="3">
    <source>
        <dbReference type="Proteomes" id="UP000076420"/>
    </source>
</evidence>
<evidence type="ECO:0008006" key="4">
    <source>
        <dbReference type="Google" id="ProtNLM"/>
    </source>
</evidence>
<feature type="chain" id="PRO_5012135242" description="Fibrinogen C-terminal domain-containing protein" evidence="1">
    <location>
        <begin position="21"/>
        <end position="251"/>
    </location>
</feature>
<protein>
    <recommendedName>
        <fullName evidence="4">Fibrinogen C-terminal domain-containing protein</fullName>
    </recommendedName>
</protein>
<accession>A0A2C9L8S4</accession>
<organism evidence="2 3">
    <name type="scientific">Biomphalaria glabrata</name>
    <name type="common">Bloodfluke planorb</name>
    <name type="synonym">Freshwater snail</name>
    <dbReference type="NCBI Taxonomy" id="6526"/>
    <lineage>
        <taxon>Eukaryota</taxon>
        <taxon>Metazoa</taxon>
        <taxon>Spiralia</taxon>
        <taxon>Lophotrochozoa</taxon>
        <taxon>Mollusca</taxon>
        <taxon>Gastropoda</taxon>
        <taxon>Heterobranchia</taxon>
        <taxon>Euthyneura</taxon>
        <taxon>Panpulmonata</taxon>
        <taxon>Hygrophila</taxon>
        <taxon>Lymnaeoidea</taxon>
        <taxon>Planorbidae</taxon>
        <taxon>Biomphalaria</taxon>
    </lineage>
</organism>
<dbReference type="AlphaFoldDB" id="A0A2C9L8S4"/>